<organism evidence="6 7">
    <name type="scientific">Oxyplasma meridianum</name>
    <dbReference type="NCBI Taxonomy" id="3073602"/>
    <lineage>
        <taxon>Archaea</taxon>
        <taxon>Methanobacteriati</taxon>
        <taxon>Thermoplasmatota</taxon>
        <taxon>Thermoplasmata</taxon>
        <taxon>Thermoplasmatales</taxon>
        <taxon>Thermoplasmataceae</taxon>
        <taxon>Oxyplasma</taxon>
    </lineage>
</organism>
<dbReference type="SUPFAM" id="SSF75011">
    <property type="entry name" value="3-carboxy-cis,cis-mucoante lactonizing enzyme"/>
    <property type="match status" value="1"/>
</dbReference>
<comment type="similarity">
    <text evidence="1">Belongs to the bacterial solute-binding protein 5 family.</text>
</comment>
<gene>
    <name evidence="6" type="ORF">OXIME_001443</name>
</gene>
<evidence type="ECO:0000256" key="2">
    <source>
        <dbReference type="ARBA" id="ARBA00022448"/>
    </source>
</evidence>
<dbReference type="SUPFAM" id="SSF53850">
    <property type="entry name" value="Periplasmic binding protein-like II"/>
    <property type="match status" value="1"/>
</dbReference>
<keyword evidence="4" id="KW-0472">Membrane</keyword>
<evidence type="ECO:0000256" key="3">
    <source>
        <dbReference type="ARBA" id="ARBA00022729"/>
    </source>
</evidence>
<accession>A0AAX4NI24</accession>
<proteinExistence type="inferred from homology"/>
<dbReference type="Pfam" id="PF00496">
    <property type="entry name" value="SBP_bac_5"/>
    <property type="match status" value="1"/>
</dbReference>
<dbReference type="GO" id="GO:1904680">
    <property type="term" value="F:peptide transmembrane transporter activity"/>
    <property type="evidence" value="ECO:0007669"/>
    <property type="project" value="TreeGrafter"/>
</dbReference>
<reference evidence="6 7" key="1">
    <citation type="submission" date="2023-09" db="EMBL/GenBank/DDBJ databases">
        <authorList>
            <person name="Golyshina O.V."/>
            <person name="Lunev E.A."/>
            <person name="Bargiela R."/>
            <person name="Gaines M.C."/>
            <person name="Daum B."/>
            <person name="Bale N.J."/>
            <person name="Koenen M."/>
            <person name="Sinninghe Damst J.S."/>
            <person name="Yakimov M."/>
            <person name="Golyshin P.N."/>
        </authorList>
    </citation>
    <scope>NUCLEOTIDE SEQUENCE [LARGE SCALE GENOMIC DNA]</scope>
    <source>
        <strain evidence="6 7">M1</strain>
    </source>
</reference>
<dbReference type="GeneID" id="95968181"/>
<evidence type="ECO:0000256" key="4">
    <source>
        <dbReference type="SAM" id="Phobius"/>
    </source>
</evidence>
<evidence type="ECO:0000256" key="1">
    <source>
        <dbReference type="ARBA" id="ARBA00005695"/>
    </source>
</evidence>
<keyword evidence="4" id="KW-1133">Transmembrane helix</keyword>
<dbReference type="EMBL" id="CP133772">
    <property type="protein sequence ID" value="WYY00858.1"/>
    <property type="molecule type" value="Genomic_DNA"/>
</dbReference>
<dbReference type="KEGG" id="omr:OXIME_001443"/>
<dbReference type="Gene3D" id="3.40.190.10">
    <property type="entry name" value="Periplasmic binding protein-like II"/>
    <property type="match status" value="1"/>
</dbReference>
<dbReference type="Proteomes" id="UP001451606">
    <property type="component" value="Chromosome"/>
</dbReference>
<feature type="domain" description="Solute-binding protein family 5" evidence="5">
    <location>
        <begin position="219"/>
        <end position="613"/>
    </location>
</feature>
<dbReference type="GO" id="GO:0015833">
    <property type="term" value="P:peptide transport"/>
    <property type="evidence" value="ECO:0007669"/>
    <property type="project" value="TreeGrafter"/>
</dbReference>
<dbReference type="PANTHER" id="PTHR30290:SF9">
    <property type="entry name" value="OLIGOPEPTIDE-BINDING PROTEIN APPA"/>
    <property type="match status" value="1"/>
</dbReference>
<evidence type="ECO:0000313" key="7">
    <source>
        <dbReference type="Proteomes" id="UP001451606"/>
    </source>
</evidence>
<keyword evidence="4" id="KW-0812">Transmembrane</keyword>
<keyword evidence="7" id="KW-1185">Reference proteome</keyword>
<dbReference type="InterPro" id="IPR039424">
    <property type="entry name" value="SBP_5"/>
</dbReference>
<sequence length="1685" mass="179911">MKAIFKNHRIMKTIVVFAVVIVAAMFIMESFSGSFNDLGTATSTHATTISSAVSPSASASSITSANGTYTQAEVGNINHLNYYSASTVCDFMLLDEIYDSPYNFMPNETYQPWLATGFNITAAPANMTTFDPITGALMPVSEIATVQIRPGVQWNDWTPANAASTYNYSTSTSFVSPSGVSCTCNYKNVTFISANGKLQTENYTQKNLTNLTMKTYYVQSADFILSWKLLYASEDLSGEYQYLVNMLPVNNLTVSYYLTAPNALFESTMLDTPILPYHIWDSHAYASTPGLWNYSASLPASDSYNAWTLGYNPTTGYAPGLVGTGPYMMYAGYGMPKGAWISSDYWQLYANPNYFVQNVPGLAQYMPKLYSIKTIIYSTYSAAVAAEASGQVQSILDIPSTFLPTVKTIPYTYTYDKPGTGYGYQQINSYSANAPFNITSLRQALEYAIPKTYLATVVAEGFSTPGSSTVIPPSDSVWRANVPYYHFDLAKAEETINATINATHGQLSYSSSGGKNYFSPGATLYYMGKPVTISIQITVASENPLGVEGANIIASDWDTLGIHTSVKEESFSTLVSNLVDLSPSSPDTYSAISLGISGIVGNPADDFITFNNNVNGIGTGFYLGPYTDFTYTGPTIHLNSTCSLSTNTNYTGTQVINLMDNLTDYMLTNSSVSGDLNASDMIQQIQAEQATFENLGYGIDIIPITNSTFTGIQKSSLPITDFWYWNFFSLHLRKVPLVTKVPVVPQHLEVGVVSNSRIYYDGQYGNVTIQVRNQYGTPINNASVTVGYTPSGALLNITSYTGVTSGNGTYRFEFKVSPLNTLIYTSDYTGEINLSASATDTSINAVGGLGSTHFDVSPQPVAYRIVSMPTLDMKDSSTFKNMTVEVYNPLDGSPVSGYSYTVQVNAGVLNMTNVTPATFSTLAGNPSTELYAPTNFGNETLGNVSMSGYTDATLTPNGTFAVALMNSTNGNIRLVNLTLNAATGMLPRDIKVGKMFKVGENPDAIQIVQVNPMNATSVWAFVANYGSSNVTAVNLTNGKTYNYNVGKNPVSIQLALNGPNDSFAYVLNKGSNNITVLNMTNMNHVFSAANISLGTGLDASDMQFAESEGYLLVSDTAKSQIEVVNITNAMGNMWSVVGNMSLGSGVMPTNISESGGMLYVQEDGTGNVAIYSLINIGFNPYLNNAGYNASSHMLVANVPIGHIKSMALAEGFLLVTSTATDNVTAIATSNVGSYSTADMIVENLTTMGTGTDITVLGSVALTTSSTELTMIGGVNNIIYQQFDMEQVQGKTNSTGEFTIGLQMVGKYTADYSLMGMNLTSYVFLGNYQSGAPVFGEAPYMDIAQLTSPTNANGFGVAQPVEIPVQITMEAPHYNISISLSSPSISSATGTDNVTVTVTNAGKPVPDYEVSLVSQNALGANRGYFTNTSGAVTGQIAVPDLNSLFGSVNLTGIQLVTNSKGIANATFYAGMYGVINKADGSLDKYVAQSFTDPYYVPADVFQLSAIGQSSASNVSTVYSMPMVNNVSPSTVMNFYVPQNIHMNGTTAVGSGKSFQLYVNSTYDLAAGPGAPNVSFTATVNYGKLSATNGTTNANGSSMLTYTAPTVSNLTLVTLTVTINGSGQNFTYTFYVAPSHVVTPSSPVIDYVIMGILGAIAVIFIGLFAMEAAKVRKMGPKTPPPSAPPTQ</sequence>
<protein>
    <submittedName>
        <fullName evidence="6">ABC transporter substrate-binding protein</fullName>
    </submittedName>
</protein>
<evidence type="ECO:0000313" key="6">
    <source>
        <dbReference type="EMBL" id="WYY00858.1"/>
    </source>
</evidence>
<dbReference type="RefSeq" id="WP_393971185.1">
    <property type="nucleotide sequence ID" value="NZ_CP133772.1"/>
</dbReference>
<keyword evidence="3" id="KW-0732">Signal</keyword>
<evidence type="ECO:0000259" key="5">
    <source>
        <dbReference type="Pfam" id="PF00496"/>
    </source>
</evidence>
<feature type="transmembrane region" description="Helical" evidence="4">
    <location>
        <begin position="1645"/>
        <end position="1664"/>
    </location>
</feature>
<dbReference type="InterPro" id="IPR000914">
    <property type="entry name" value="SBP_5_dom"/>
</dbReference>
<name>A0AAX4NI24_9ARCH</name>
<keyword evidence="2" id="KW-0813">Transport</keyword>
<dbReference type="PANTHER" id="PTHR30290">
    <property type="entry name" value="PERIPLASMIC BINDING COMPONENT OF ABC TRANSPORTER"/>
    <property type="match status" value="1"/>
</dbReference>
<dbReference type="Gene3D" id="3.10.105.10">
    <property type="entry name" value="Dipeptide-binding Protein, Domain 3"/>
    <property type="match status" value="1"/>
</dbReference>